<dbReference type="Proteomes" id="UP000007305">
    <property type="component" value="Chromosome 6"/>
</dbReference>
<dbReference type="EnsemblPlants" id="Zm00001eb275330_T001">
    <property type="protein sequence ID" value="Zm00001eb275330_P001"/>
    <property type="gene ID" value="Zm00001eb275330"/>
</dbReference>
<dbReference type="AlphaFoldDB" id="A0A804PWI0"/>
<reference evidence="2" key="1">
    <citation type="journal article" date="2009" name="Science">
        <title>The B73 maize genome: complexity, diversity, and dynamics.</title>
        <authorList>
            <person name="Schnable P.S."/>
            <person name="Ware D."/>
            <person name="Fulton R.S."/>
            <person name="Stein J.C."/>
            <person name="Wei F."/>
            <person name="Pasternak S."/>
            <person name="Liang C."/>
            <person name="Zhang J."/>
            <person name="Fulton L."/>
            <person name="Graves T.A."/>
            <person name="Minx P."/>
            <person name="Reily A.D."/>
            <person name="Courtney L."/>
            <person name="Kruchowski S.S."/>
            <person name="Tomlinson C."/>
            <person name="Strong C."/>
            <person name="Delehaunty K."/>
            <person name="Fronick C."/>
            <person name="Courtney B."/>
            <person name="Rock S.M."/>
            <person name="Belter E."/>
            <person name="Du F."/>
            <person name="Kim K."/>
            <person name="Abbott R.M."/>
            <person name="Cotton M."/>
            <person name="Levy A."/>
            <person name="Marchetto P."/>
            <person name="Ochoa K."/>
            <person name="Jackson S.M."/>
            <person name="Gillam B."/>
            <person name="Chen W."/>
            <person name="Yan L."/>
            <person name="Higginbotham J."/>
            <person name="Cardenas M."/>
            <person name="Waligorski J."/>
            <person name="Applebaum E."/>
            <person name="Phelps L."/>
            <person name="Falcone J."/>
            <person name="Kanchi K."/>
            <person name="Thane T."/>
            <person name="Scimone A."/>
            <person name="Thane N."/>
            <person name="Henke J."/>
            <person name="Wang T."/>
            <person name="Ruppert J."/>
            <person name="Shah N."/>
            <person name="Rotter K."/>
            <person name="Hodges J."/>
            <person name="Ingenthron E."/>
            <person name="Cordes M."/>
            <person name="Kohlberg S."/>
            <person name="Sgro J."/>
            <person name="Delgado B."/>
            <person name="Mead K."/>
            <person name="Chinwalla A."/>
            <person name="Leonard S."/>
            <person name="Crouse K."/>
            <person name="Collura K."/>
            <person name="Kudrna D."/>
            <person name="Currie J."/>
            <person name="He R."/>
            <person name="Angelova A."/>
            <person name="Rajasekar S."/>
            <person name="Mueller T."/>
            <person name="Lomeli R."/>
            <person name="Scara G."/>
            <person name="Ko A."/>
            <person name="Delaney K."/>
            <person name="Wissotski M."/>
            <person name="Lopez G."/>
            <person name="Campos D."/>
            <person name="Braidotti M."/>
            <person name="Ashley E."/>
            <person name="Golser W."/>
            <person name="Kim H."/>
            <person name="Lee S."/>
            <person name="Lin J."/>
            <person name="Dujmic Z."/>
            <person name="Kim W."/>
            <person name="Talag J."/>
            <person name="Zuccolo A."/>
            <person name="Fan C."/>
            <person name="Sebastian A."/>
            <person name="Kramer M."/>
            <person name="Spiegel L."/>
            <person name="Nascimento L."/>
            <person name="Zutavern T."/>
            <person name="Miller B."/>
            <person name="Ambroise C."/>
            <person name="Muller S."/>
            <person name="Spooner W."/>
            <person name="Narechania A."/>
            <person name="Ren L."/>
            <person name="Wei S."/>
            <person name="Kumari S."/>
            <person name="Faga B."/>
            <person name="Levy M.J."/>
            <person name="McMahan L."/>
            <person name="Van Buren P."/>
            <person name="Vaughn M.W."/>
            <person name="Ying K."/>
            <person name="Yeh C.-T."/>
            <person name="Emrich S.J."/>
            <person name="Jia Y."/>
            <person name="Kalyanaraman A."/>
            <person name="Hsia A.-P."/>
            <person name="Barbazuk W.B."/>
            <person name="Baucom R.S."/>
            <person name="Brutnell T.P."/>
            <person name="Carpita N.C."/>
            <person name="Chaparro C."/>
            <person name="Chia J.-M."/>
            <person name="Deragon J.-M."/>
            <person name="Estill J.C."/>
            <person name="Fu Y."/>
            <person name="Jeddeloh J.A."/>
            <person name="Han Y."/>
            <person name="Lee H."/>
            <person name="Li P."/>
            <person name="Lisch D.R."/>
            <person name="Liu S."/>
            <person name="Liu Z."/>
            <person name="Nagel D.H."/>
            <person name="McCann M.C."/>
            <person name="SanMiguel P."/>
            <person name="Myers A.M."/>
            <person name="Nettleton D."/>
            <person name="Nguyen J."/>
            <person name="Penning B.W."/>
            <person name="Ponnala L."/>
            <person name="Schneider K.L."/>
            <person name="Schwartz D.C."/>
            <person name="Sharma A."/>
            <person name="Soderlund C."/>
            <person name="Springer N.M."/>
            <person name="Sun Q."/>
            <person name="Wang H."/>
            <person name="Waterman M."/>
            <person name="Westerman R."/>
            <person name="Wolfgruber T.K."/>
            <person name="Yang L."/>
            <person name="Yu Y."/>
            <person name="Zhang L."/>
            <person name="Zhou S."/>
            <person name="Zhu Q."/>
            <person name="Bennetzen J.L."/>
            <person name="Dawe R.K."/>
            <person name="Jiang J."/>
            <person name="Jiang N."/>
            <person name="Presting G.G."/>
            <person name="Wessler S.R."/>
            <person name="Aluru S."/>
            <person name="Martienssen R.A."/>
            <person name="Clifton S.W."/>
            <person name="McCombie W.R."/>
            <person name="Wing R.A."/>
            <person name="Wilson R.K."/>
        </authorList>
    </citation>
    <scope>NUCLEOTIDE SEQUENCE [LARGE SCALE GENOMIC DNA]</scope>
    <source>
        <strain evidence="2">cv. B73</strain>
    </source>
</reference>
<reference evidence="1" key="3">
    <citation type="submission" date="2021-05" db="UniProtKB">
        <authorList>
            <consortium name="EnsemblPlants"/>
        </authorList>
    </citation>
    <scope>IDENTIFICATION</scope>
    <source>
        <strain evidence="1">cv. B73</strain>
    </source>
</reference>
<evidence type="ECO:0000313" key="1">
    <source>
        <dbReference type="EnsemblPlants" id="Zm00001eb275330_P001"/>
    </source>
</evidence>
<dbReference type="GO" id="GO:0007034">
    <property type="term" value="P:vacuolar transport"/>
    <property type="evidence" value="ECO:0007669"/>
    <property type="project" value="InterPro"/>
</dbReference>
<protein>
    <submittedName>
        <fullName evidence="1">Uncharacterized protein</fullName>
    </submittedName>
</protein>
<keyword evidence="2" id="KW-1185">Reference proteome</keyword>
<evidence type="ECO:0000313" key="2">
    <source>
        <dbReference type="Proteomes" id="UP000007305"/>
    </source>
</evidence>
<proteinExistence type="predicted"/>
<accession>A0A804PWI0</accession>
<name>A0A804PWI0_MAIZE</name>
<dbReference type="Gene3D" id="6.10.140.1230">
    <property type="match status" value="1"/>
</dbReference>
<dbReference type="InterPro" id="IPR005024">
    <property type="entry name" value="Snf7_fam"/>
</dbReference>
<reference evidence="1" key="2">
    <citation type="submission" date="2019-07" db="EMBL/GenBank/DDBJ databases">
        <authorList>
            <person name="Seetharam A."/>
            <person name="Woodhouse M."/>
            <person name="Cannon E."/>
        </authorList>
    </citation>
    <scope>NUCLEOTIDE SEQUENCE [LARGE SCALE GENOMIC DNA]</scope>
    <source>
        <strain evidence="1">cv. B73</strain>
    </source>
</reference>
<dbReference type="Gramene" id="Zm00001eb275330_T001">
    <property type="protein sequence ID" value="Zm00001eb275330_P001"/>
    <property type="gene ID" value="Zm00001eb275330"/>
</dbReference>
<sequence>MGNPENLMNQIFNLRLSSARQARKCEEEEKEQKLKVKKAIEKGNMDGARIYAENAIHKRTEHKNYLCLTSMSS</sequence>
<dbReference type="PANTHER" id="PTHR10476">
    <property type="entry name" value="CHARGED MULTIVESICULAR BODY PROTEIN"/>
    <property type="match status" value="1"/>
</dbReference>
<organism evidence="1 2">
    <name type="scientific">Zea mays</name>
    <name type="common">Maize</name>
    <dbReference type="NCBI Taxonomy" id="4577"/>
    <lineage>
        <taxon>Eukaryota</taxon>
        <taxon>Viridiplantae</taxon>
        <taxon>Streptophyta</taxon>
        <taxon>Embryophyta</taxon>
        <taxon>Tracheophyta</taxon>
        <taxon>Spermatophyta</taxon>
        <taxon>Magnoliopsida</taxon>
        <taxon>Liliopsida</taxon>
        <taxon>Poales</taxon>
        <taxon>Poaceae</taxon>
        <taxon>PACMAD clade</taxon>
        <taxon>Panicoideae</taxon>
        <taxon>Andropogonodae</taxon>
        <taxon>Andropogoneae</taxon>
        <taxon>Tripsacinae</taxon>
        <taxon>Zea</taxon>
    </lineage>
</organism>
<dbReference type="InParanoid" id="A0A804PWI0"/>